<evidence type="ECO:0000256" key="1">
    <source>
        <dbReference type="SAM" id="MobiDB-lite"/>
    </source>
</evidence>
<dbReference type="EMBL" id="RJKE01000001">
    <property type="protein sequence ID" value="ROO87553.1"/>
    <property type="molecule type" value="Genomic_DNA"/>
</dbReference>
<gene>
    <name evidence="3" type="ORF">EDD29_5163</name>
</gene>
<evidence type="ECO:0000256" key="2">
    <source>
        <dbReference type="SAM" id="SignalP"/>
    </source>
</evidence>
<evidence type="ECO:0008006" key="5">
    <source>
        <dbReference type="Google" id="ProtNLM"/>
    </source>
</evidence>
<keyword evidence="2" id="KW-0732">Signal</keyword>
<feature type="region of interest" description="Disordered" evidence="1">
    <location>
        <begin position="28"/>
        <end position="52"/>
    </location>
</feature>
<dbReference type="OrthoDB" id="9102188at2"/>
<protein>
    <recommendedName>
        <fullName evidence="5">Lipoprotein LpqN</fullName>
    </recommendedName>
</protein>
<organism evidence="3 4">
    <name type="scientific">Actinocorallia herbida</name>
    <dbReference type="NCBI Taxonomy" id="58109"/>
    <lineage>
        <taxon>Bacteria</taxon>
        <taxon>Bacillati</taxon>
        <taxon>Actinomycetota</taxon>
        <taxon>Actinomycetes</taxon>
        <taxon>Streptosporangiales</taxon>
        <taxon>Thermomonosporaceae</taxon>
        <taxon>Actinocorallia</taxon>
    </lineage>
</organism>
<feature type="chain" id="PRO_5038567290" description="Lipoprotein LpqN" evidence="2">
    <location>
        <begin position="24"/>
        <end position="199"/>
    </location>
</feature>
<proteinExistence type="predicted"/>
<accession>A0A3N1D1Y2</accession>
<feature type="signal peptide" evidence="2">
    <location>
        <begin position="1"/>
        <end position="23"/>
    </location>
</feature>
<dbReference type="RefSeq" id="WP_123666821.1">
    <property type="nucleotide sequence ID" value="NZ_RJKE01000001.1"/>
</dbReference>
<evidence type="ECO:0000313" key="3">
    <source>
        <dbReference type="EMBL" id="ROO87553.1"/>
    </source>
</evidence>
<keyword evidence="4" id="KW-1185">Reference proteome</keyword>
<reference evidence="3 4" key="1">
    <citation type="submission" date="2018-11" db="EMBL/GenBank/DDBJ databases">
        <title>Sequencing the genomes of 1000 actinobacteria strains.</title>
        <authorList>
            <person name="Klenk H.-P."/>
        </authorList>
    </citation>
    <scope>NUCLEOTIDE SEQUENCE [LARGE SCALE GENOMIC DNA]</scope>
    <source>
        <strain evidence="3 4">DSM 44254</strain>
    </source>
</reference>
<name>A0A3N1D1Y2_9ACTN</name>
<dbReference type="Proteomes" id="UP000272400">
    <property type="component" value="Unassembled WGS sequence"/>
</dbReference>
<comment type="caution">
    <text evidence="3">The sequence shown here is derived from an EMBL/GenBank/DDBJ whole genome shotgun (WGS) entry which is preliminary data.</text>
</comment>
<sequence length="199" mass="20687">MITLPRRLACLTLGLTAVITLSACQPGSPNATASAAQDKPSPEVNPPGDIPDNQVYVPFTVPGGTFTVKVPEGWAQSQDGQATVFTDKLNTVRIEAASASSAPTTATAQAEIAKIKASAQGFSGGQVSQAQRKAGPAILITYQEKSTPNAVTGKAVTDAVEHYTFWKSGHEAVLTLSGPVGADNVDPWRTITDSVQWAP</sequence>
<evidence type="ECO:0000313" key="4">
    <source>
        <dbReference type="Proteomes" id="UP000272400"/>
    </source>
</evidence>
<dbReference type="PROSITE" id="PS51257">
    <property type="entry name" value="PROKAR_LIPOPROTEIN"/>
    <property type="match status" value="1"/>
</dbReference>
<dbReference type="AlphaFoldDB" id="A0A3N1D1Y2"/>